<accession>A0ABY7QH38</accession>
<name>A0ABY7QH38_9ACTN</name>
<gene>
    <name evidence="1" type="ORF">O1G21_38600</name>
</gene>
<dbReference type="RefSeq" id="WP_270151478.1">
    <property type="nucleotide sequence ID" value="NZ_CP115450.1"/>
</dbReference>
<dbReference type="Proteomes" id="UP001212821">
    <property type="component" value="Chromosome"/>
</dbReference>
<evidence type="ECO:0000313" key="2">
    <source>
        <dbReference type="Proteomes" id="UP001212821"/>
    </source>
</evidence>
<protein>
    <submittedName>
        <fullName evidence="1">Uncharacterized protein</fullName>
    </submittedName>
</protein>
<keyword evidence="2" id="KW-1185">Reference proteome</keyword>
<reference evidence="2" key="1">
    <citation type="submission" date="2022-12" db="EMBL/GenBank/DDBJ databases">
        <authorList>
            <person name="Mo P."/>
        </authorList>
    </citation>
    <scope>NUCLEOTIDE SEQUENCE [LARGE SCALE GENOMIC DNA]</scope>
    <source>
        <strain evidence="2">HUAS 3-15</strain>
    </source>
</reference>
<sequence>MQTTVASLAEEAERQIRDGVWELTPSDRSLALQAEAGLREAVGSPDTQELRSEKDRLERLREVLAVLAIALARTHGRLAWFLSGAITALEPVLHWRALDADHGSTFGTVPASPEQYTDAETAVRHLQDTLTRITTN</sequence>
<evidence type="ECO:0000313" key="1">
    <source>
        <dbReference type="EMBL" id="WBP91897.1"/>
    </source>
</evidence>
<dbReference type="EMBL" id="CP115450">
    <property type="protein sequence ID" value="WBP91897.1"/>
    <property type="molecule type" value="Genomic_DNA"/>
</dbReference>
<proteinExistence type="predicted"/>
<organism evidence="1 2">
    <name type="scientific">Kitasatospora cathayae</name>
    <dbReference type="NCBI Taxonomy" id="3004092"/>
    <lineage>
        <taxon>Bacteria</taxon>
        <taxon>Bacillati</taxon>
        <taxon>Actinomycetota</taxon>
        <taxon>Actinomycetes</taxon>
        <taxon>Kitasatosporales</taxon>
        <taxon>Streptomycetaceae</taxon>
        <taxon>Kitasatospora</taxon>
    </lineage>
</organism>